<dbReference type="InterPro" id="IPR057986">
    <property type="entry name" value="TPR_Rlf/292/654"/>
</dbReference>
<dbReference type="Gene3D" id="3.30.160.60">
    <property type="entry name" value="Classic Zinc Finger"/>
    <property type="match status" value="2"/>
</dbReference>
<evidence type="ECO:0000256" key="11">
    <source>
        <dbReference type="ARBA" id="ARBA00023242"/>
    </source>
</evidence>
<evidence type="ECO:0000256" key="4">
    <source>
        <dbReference type="ARBA" id="ARBA00022723"/>
    </source>
</evidence>
<dbReference type="AlphaFoldDB" id="A0AAD1QYL9"/>
<dbReference type="InterPro" id="IPR013087">
    <property type="entry name" value="Znf_C2H2_type"/>
</dbReference>
<evidence type="ECO:0000256" key="7">
    <source>
        <dbReference type="ARBA" id="ARBA00022833"/>
    </source>
</evidence>
<keyword evidence="8" id="KW-0805">Transcription regulation</keyword>
<keyword evidence="5" id="KW-0677">Repeat</keyword>
<evidence type="ECO:0000256" key="2">
    <source>
        <dbReference type="ARBA" id="ARBA00006991"/>
    </source>
</evidence>
<accession>A0AAD1QYL9</accession>
<evidence type="ECO:0000256" key="10">
    <source>
        <dbReference type="ARBA" id="ARBA00023163"/>
    </source>
</evidence>
<keyword evidence="15" id="KW-1185">Reference proteome</keyword>
<dbReference type="Pfam" id="PF00096">
    <property type="entry name" value="zf-C2H2"/>
    <property type="match status" value="1"/>
</dbReference>
<feature type="domain" description="C2H2-type" evidence="13">
    <location>
        <begin position="828"/>
        <end position="857"/>
    </location>
</feature>
<protein>
    <submittedName>
        <fullName evidence="14">Zinc finger 654 isoform X1</fullName>
    </submittedName>
</protein>
<comment type="similarity">
    <text evidence="2">Belongs to the krueppel C2H2-type zinc-finger protein family.</text>
</comment>
<keyword evidence="4" id="KW-0479">Metal-binding</keyword>
<feature type="domain" description="C2H2-type" evidence="13">
    <location>
        <begin position="546"/>
        <end position="573"/>
    </location>
</feature>
<name>A0AAD1QYL9_PELCU</name>
<evidence type="ECO:0000313" key="14">
    <source>
        <dbReference type="EMBL" id="CAH2219519.1"/>
    </source>
</evidence>
<evidence type="ECO:0000259" key="13">
    <source>
        <dbReference type="PROSITE" id="PS50157"/>
    </source>
</evidence>
<gene>
    <name evidence="14" type="ORF">PECUL_23A028421</name>
</gene>
<evidence type="ECO:0000256" key="9">
    <source>
        <dbReference type="ARBA" id="ARBA00023125"/>
    </source>
</evidence>
<reference evidence="14" key="1">
    <citation type="submission" date="2022-03" db="EMBL/GenBank/DDBJ databases">
        <authorList>
            <person name="Alioto T."/>
            <person name="Alioto T."/>
            <person name="Gomez Garrido J."/>
        </authorList>
    </citation>
    <scope>NUCLEOTIDE SEQUENCE</scope>
</reference>
<feature type="domain" description="C2H2-type" evidence="13">
    <location>
        <begin position="799"/>
        <end position="828"/>
    </location>
</feature>
<dbReference type="Proteomes" id="UP001295444">
    <property type="component" value="Chromosome 01"/>
</dbReference>
<comment type="subcellular location">
    <subcellularLocation>
        <location evidence="1">Nucleus</location>
    </subcellularLocation>
</comment>
<dbReference type="PROSITE" id="PS50157">
    <property type="entry name" value="ZINC_FINGER_C2H2_2"/>
    <property type="match status" value="4"/>
</dbReference>
<dbReference type="EMBL" id="OW240912">
    <property type="protein sequence ID" value="CAH2219519.1"/>
    <property type="molecule type" value="Genomic_DNA"/>
</dbReference>
<evidence type="ECO:0000256" key="6">
    <source>
        <dbReference type="ARBA" id="ARBA00022771"/>
    </source>
</evidence>
<dbReference type="GO" id="GO:0000981">
    <property type="term" value="F:DNA-binding transcription factor activity, RNA polymerase II-specific"/>
    <property type="evidence" value="ECO:0007669"/>
    <property type="project" value="TreeGrafter"/>
</dbReference>
<dbReference type="GO" id="GO:0005634">
    <property type="term" value="C:nucleus"/>
    <property type="evidence" value="ECO:0007669"/>
    <property type="project" value="UniProtKB-SubCell"/>
</dbReference>
<evidence type="ECO:0000256" key="12">
    <source>
        <dbReference type="PROSITE-ProRule" id="PRU00042"/>
    </source>
</evidence>
<dbReference type="PROSITE" id="PS00028">
    <property type="entry name" value="ZINC_FINGER_C2H2_1"/>
    <property type="match status" value="4"/>
</dbReference>
<evidence type="ECO:0000256" key="8">
    <source>
        <dbReference type="ARBA" id="ARBA00023015"/>
    </source>
</evidence>
<organism evidence="14 15">
    <name type="scientific">Pelobates cultripes</name>
    <name type="common">Western spadefoot toad</name>
    <dbReference type="NCBI Taxonomy" id="61616"/>
    <lineage>
        <taxon>Eukaryota</taxon>
        <taxon>Metazoa</taxon>
        <taxon>Chordata</taxon>
        <taxon>Craniata</taxon>
        <taxon>Vertebrata</taxon>
        <taxon>Euteleostomi</taxon>
        <taxon>Amphibia</taxon>
        <taxon>Batrachia</taxon>
        <taxon>Anura</taxon>
        <taxon>Pelobatoidea</taxon>
        <taxon>Pelobatidae</taxon>
        <taxon>Pelobates</taxon>
    </lineage>
</organism>
<dbReference type="InterPro" id="IPR052251">
    <property type="entry name" value="GH-ZnFinger_Regulators"/>
</dbReference>
<keyword evidence="3" id="KW-0597">Phosphoprotein</keyword>
<keyword evidence="6 12" id="KW-0863">Zinc-finger</keyword>
<keyword evidence="10" id="KW-0804">Transcription</keyword>
<evidence type="ECO:0000256" key="5">
    <source>
        <dbReference type="ARBA" id="ARBA00022737"/>
    </source>
</evidence>
<proteinExistence type="inferred from homology"/>
<dbReference type="SMART" id="SM00355">
    <property type="entry name" value="ZnF_C2H2"/>
    <property type="match status" value="7"/>
</dbReference>
<keyword evidence="9" id="KW-0238">DNA-binding</keyword>
<dbReference type="PANTHER" id="PTHR15507:SF16">
    <property type="entry name" value="ZINC FINGER PROTEIN 654"/>
    <property type="match status" value="1"/>
</dbReference>
<evidence type="ECO:0000313" key="15">
    <source>
        <dbReference type="Proteomes" id="UP001295444"/>
    </source>
</evidence>
<dbReference type="GO" id="GO:0008270">
    <property type="term" value="F:zinc ion binding"/>
    <property type="evidence" value="ECO:0007669"/>
    <property type="project" value="UniProtKB-KW"/>
</dbReference>
<keyword evidence="11" id="KW-0539">Nucleus</keyword>
<dbReference type="GO" id="GO:0003677">
    <property type="term" value="F:DNA binding"/>
    <property type="evidence" value="ECO:0007669"/>
    <property type="project" value="UniProtKB-KW"/>
</dbReference>
<evidence type="ECO:0000256" key="3">
    <source>
        <dbReference type="ARBA" id="ARBA00022553"/>
    </source>
</evidence>
<sequence length="1121" mass="127718">MAEDESDQESERLGEELEAITQEELQGIAADDIRSREYCRRFCEVVEEYTARWQVPLPQVQVLQTALCCFTSASVSLPAQCEHVQYVLSRLALSLFELLLFFGKDEFYEEPLKDILGSVQECHDLLFRYDSADLTLVTGVIKDGGPWEHPVLQAILKGKSEPEDVVDKYMRSENPVFFELRVRYLIACERIPEAMALITTCLSHPEVSKNLYYHQAYFTCLYMARLTDKLLSEHVRRIDCTDGVQIICNTESEGKTALAWQLSESFLLTQLRTGAMYCIWDLIFIWSKLQLKMNSSKQVFVEQCYHMLRVATNVKVIFPFMKIIKQEIAEAGIQLSVELCGCALQLDLQNELETKCLIYKTIAYLLPTDLEICRICALSVFFLERTPESYQDVERLYKRSDEDYNEFTSFVENRVRFELLPILKRGLLFDPEFWNLSTIQKNCANLLDDKAVMILSNFNKLDNIVYQNLNEDFSVTNLSNGPLEHKNASNIKSGIPAESKRNHTVVGANKLDHINVPRHHCTLCNKELLGGHIFRHAQAHQKKGCFSCVICARKFRNRLTMLKHLKDHIKKIQRQPMAKPADHAASNASTHLSDTLGVNFSDISEVSLEKGNSNNATNEVLTSVSIVNATNQDSDPEPVIPVENHVTDHVIENLNHVSDQVIENLNRVTDQVIENLNHVTDLKNSVEDVELCEIKQVECSLPSEPPECNKINGSLHPCSGDHVVNHGGNYKCPGQGCTRVFKKTSSLNKHARKAHPTDIHVQQHLMNWSKGKCRFCFRKFVDAQHYIDHVKRHIYPNVYFCQHMDCKKSFKLAGQLTEHMSSHVVFRAQCNFPNCSDVFEKLSYLYEHEALHYKQKVEFHVTELATQLPAIKSVDHVIEENIQEPVDTTNSLRVANSENVASVKDKEILDLLVPMWKSRKDVAKPKTYMQIEQKINDDVQNGDEHLQEIPDHAHMKGLDCPVPELSPENVAEIIPNGYNVSDQAVKQITPADSAHNVANSSTIFVSDAAQEATQKDSAVQPDESASKAFVNSGTVQYGGNRVFIRPLPPSYLDEQYISMPKRRKMEEEHTPTKDTTCNKPVERFRCEKCLTNYCSLKALDEHVAQKKCQSFFGFDSDDESK</sequence>
<feature type="domain" description="C2H2-type" evidence="13">
    <location>
        <begin position="730"/>
        <end position="755"/>
    </location>
</feature>
<evidence type="ECO:0000256" key="1">
    <source>
        <dbReference type="ARBA" id="ARBA00004123"/>
    </source>
</evidence>
<keyword evidence="7" id="KW-0862">Zinc</keyword>
<dbReference type="PANTHER" id="PTHR15507">
    <property type="entry name" value="ZINC FINGER PROTEIN RLF"/>
    <property type="match status" value="1"/>
</dbReference>
<dbReference type="Pfam" id="PF25580">
    <property type="entry name" value="TPR_Rlf"/>
    <property type="match status" value="1"/>
</dbReference>